<dbReference type="EMBL" id="OX465086">
    <property type="protein sequence ID" value="CAI9260933.1"/>
    <property type="molecule type" value="Genomic_DNA"/>
</dbReference>
<evidence type="ECO:0008006" key="3">
    <source>
        <dbReference type="Google" id="ProtNLM"/>
    </source>
</evidence>
<keyword evidence="2" id="KW-1185">Reference proteome</keyword>
<dbReference type="AlphaFoldDB" id="A0AA35V2S8"/>
<dbReference type="GO" id="GO:0003676">
    <property type="term" value="F:nucleic acid binding"/>
    <property type="evidence" value="ECO:0007669"/>
    <property type="project" value="InterPro"/>
</dbReference>
<evidence type="ECO:0000313" key="1">
    <source>
        <dbReference type="EMBL" id="CAI9260933.1"/>
    </source>
</evidence>
<proteinExistence type="predicted"/>
<name>A0AA35V2S8_LACSI</name>
<reference evidence="1" key="1">
    <citation type="submission" date="2023-04" db="EMBL/GenBank/DDBJ databases">
        <authorList>
            <person name="Vijverberg K."/>
            <person name="Xiong W."/>
            <person name="Schranz E."/>
        </authorList>
    </citation>
    <scope>NUCLEOTIDE SEQUENCE</scope>
</reference>
<dbReference type="SUPFAM" id="SSF54928">
    <property type="entry name" value="RNA-binding domain, RBD"/>
    <property type="match status" value="1"/>
</dbReference>
<dbReference type="CDD" id="cd00590">
    <property type="entry name" value="RRM_SF"/>
    <property type="match status" value="1"/>
</dbReference>
<sequence>MGDNSWTTVSHRNRNMHGYHRVHRTSYDPRKSHVNSDVISLFITNFLDFVQIGDIQRVCGRACNRLGHIVGVFIAKKLSKSGKRFGFIRFCRVLDCDSLIIQLREVWFGSYKLFASLPHSLANNSQTSQPIIFSTAVQSDDWVKSYANVVRGSLHDTKNSKNTGEIIELTPGDFIVEKKQTTCLIKARDFSTLPNLRVLCMDEGFDSFEIRYVGGLWVMIAFNSKTACKNFLSSITIDHWIAEKKPLDRNFVPSERLVWVDVEGLPLSAWSKDSFRKILSRWGIIAQLDDDLGEDIYKNRICILTSIKTIISEVIKVCVYKITYWIRVNEAPGWTPSFVHDFPSPELDNSDIQSSEHNNEHLQYAERNEEVSSDPFGIYDAIEKMKNKSKKEGLQGQYGNSTTENVHYHYTANCRASSSLVTSQVNSSTAPGTDATRPTVVDTAQVSHEVAAPVVNPQTTHDVFTNITVAPAVNSETNSVHSVHSGLQKMK</sequence>
<evidence type="ECO:0000313" key="2">
    <source>
        <dbReference type="Proteomes" id="UP001177003"/>
    </source>
</evidence>
<protein>
    <recommendedName>
        <fullName evidence="3">DUF4283 domain-containing protein</fullName>
    </recommendedName>
</protein>
<dbReference type="InterPro" id="IPR035979">
    <property type="entry name" value="RBD_domain_sf"/>
</dbReference>
<organism evidence="1 2">
    <name type="scientific">Lactuca saligna</name>
    <name type="common">Willowleaf lettuce</name>
    <dbReference type="NCBI Taxonomy" id="75948"/>
    <lineage>
        <taxon>Eukaryota</taxon>
        <taxon>Viridiplantae</taxon>
        <taxon>Streptophyta</taxon>
        <taxon>Embryophyta</taxon>
        <taxon>Tracheophyta</taxon>
        <taxon>Spermatophyta</taxon>
        <taxon>Magnoliopsida</taxon>
        <taxon>eudicotyledons</taxon>
        <taxon>Gunneridae</taxon>
        <taxon>Pentapetalae</taxon>
        <taxon>asterids</taxon>
        <taxon>campanulids</taxon>
        <taxon>Asterales</taxon>
        <taxon>Asteraceae</taxon>
        <taxon>Cichorioideae</taxon>
        <taxon>Cichorieae</taxon>
        <taxon>Lactucinae</taxon>
        <taxon>Lactuca</taxon>
    </lineage>
</organism>
<dbReference type="Proteomes" id="UP001177003">
    <property type="component" value="Chromosome 0"/>
</dbReference>
<accession>A0AA35V2S8</accession>
<gene>
    <name evidence="1" type="ORF">LSALG_LOCUS1749</name>
</gene>